<evidence type="ECO:0000313" key="5">
    <source>
        <dbReference type="Proteomes" id="UP000231632"/>
    </source>
</evidence>
<proteinExistence type="predicted"/>
<accession>A0A1L8CKR9</accession>
<keyword evidence="5" id="KW-1185">Reference proteome</keyword>
<reference evidence="4 5" key="1">
    <citation type="journal article" date="2017" name="Arch. Microbiol.">
        <title>Mariprofundus micogutta sp. nov., a novel iron-oxidizing zetaproteobacterium isolated from a deep-sea hydrothermal field at the Bayonnaise knoll of the Izu-Ogasawara arc, and a description of Mariprofundales ord. nov. and Zetaproteobacteria classis nov.</title>
        <authorList>
            <person name="Makita H."/>
            <person name="Tanaka E."/>
            <person name="Mitsunobu S."/>
            <person name="Miyazaki M."/>
            <person name="Nunoura T."/>
            <person name="Uematsu K."/>
            <person name="Takaki Y."/>
            <person name="Nishi S."/>
            <person name="Shimamura S."/>
            <person name="Takai K."/>
        </authorList>
    </citation>
    <scope>NUCLEOTIDE SEQUENCE [LARGE SCALE GENOMIC DNA]</scope>
    <source>
        <strain evidence="4 5">ET2</strain>
    </source>
</reference>
<dbReference type="AlphaFoldDB" id="A0A1L8CKR9"/>
<dbReference type="PANTHER" id="PTHR30005:SF0">
    <property type="entry name" value="RETROGRADE REGULATION PROTEIN 2"/>
    <property type="match status" value="1"/>
</dbReference>
<dbReference type="Gene3D" id="3.30.420.150">
    <property type="entry name" value="Exopolyphosphatase. Domain 2"/>
    <property type="match status" value="1"/>
</dbReference>
<dbReference type="GO" id="GO:0008894">
    <property type="term" value="F:guanosine-5'-triphosphate,3'-diphosphate diphosphatase activity"/>
    <property type="evidence" value="ECO:0007669"/>
    <property type="project" value="UniProtKB-EC"/>
</dbReference>
<gene>
    <name evidence="4" type="ORF">MMIC_P0436</name>
</gene>
<dbReference type="InterPro" id="IPR048950">
    <property type="entry name" value="Ppx_GppA_C"/>
</dbReference>
<keyword evidence="1 4" id="KW-0378">Hydrolase</keyword>
<dbReference type="Pfam" id="PF21447">
    <property type="entry name" value="Ppx-GppA_III"/>
    <property type="match status" value="1"/>
</dbReference>
<sequence length="529" mass="59157">MAVFKQRRHDKQMEFVSLIADDALPDHSALVAAIDVGSNAMRLGVATQDANGAPTLVQRYREPVRLGHDAFTSGLFSPQTMDDAIEAFKQFRRILDQHHIVKFRATATSAMRDSRNGKILAKRIFDETGIDLQLISGEEEARLVHYSISRRVDLDDKFAVLIDMGGGSVEVTLCERAEVIAAQSFKIGTVRLLEMLGKEGDFNTLLSEYLDGTRKKLREQIGTRKAELCVATGGNAGAIGELAFQILDTESASAISRKELKQLIKKLSKLSFEERIRDLGLRPDRADVILPAAMVFHEIMKLAGAKQMVMPDASLLDGIVLDMLDSEEQTFHSQRRNLIAWARSLKSKYHVDQKYGKEVAGLALVLFDQSRDVHALTHRDRLLLEVAAMVHEIGMYVRVGGHHRHAAYLISVAPLLGLTDNEKGLLTELVRYQRKAWPSDTHPDFCALSKSAQLKLWQLSALLRLAIALNKERRNRISRLSLKISTDTASLHMEGSGDMLLERWAALQTADYFEEAFGLKLHIDLEQTP</sequence>
<feature type="domain" description="Ppx/GppA phosphatase N-terminal" evidence="2">
    <location>
        <begin position="48"/>
        <end position="327"/>
    </location>
</feature>
<evidence type="ECO:0000313" key="4">
    <source>
        <dbReference type="EMBL" id="GAV19502.1"/>
    </source>
</evidence>
<dbReference type="RefSeq" id="WP_227819304.1">
    <property type="nucleotide sequence ID" value="NZ_BDFD01000002.1"/>
</dbReference>
<dbReference type="InterPro" id="IPR030673">
    <property type="entry name" value="PyroPPase_GppA_Ppx"/>
</dbReference>
<dbReference type="PIRSF" id="PIRSF001267">
    <property type="entry name" value="Pyrophosphatase_GppA_Ppx"/>
    <property type="match status" value="1"/>
</dbReference>
<dbReference type="PANTHER" id="PTHR30005">
    <property type="entry name" value="EXOPOLYPHOSPHATASE"/>
    <property type="match status" value="1"/>
</dbReference>
<evidence type="ECO:0000256" key="1">
    <source>
        <dbReference type="ARBA" id="ARBA00022801"/>
    </source>
</evidence>
<organism evidence="4 5">
    <name type="scientific">Mariprofundus micogutta</name>
    <dbReference type="NCBI Taxonomy" id="1921010"/>
    <lineage>
        <taxon>Bacteria</taxon>
        <taxon>Pseudomonadati</taxon>
        <taxon>Pseudomonadota</taxon>
        <taxon>Candidatius Mariprofundia</taxon>
        <taxon>Mariprofundales</taxon>
        <taxon>Mariprofundaceae</taxon>
        <taxon>Mariprofundus</taxon>
    </lineage>
</organism>
<dbReference type="Proteomes" id="UP000231632">
    <property type="component" value="Unassembled WGS sequence"/>
</dbReference>
<protein>
    <submittedName>
        <fullName evidence="4">Exopolyphosphatase / guanosine-5'-triphosphate,3'-diphosphate pyrophosphatase</fullName>
        <ecNumber evidence="4">3.6.1.11</ecNumber>
        <ecNumber evidence="4">3.6.1.40</ecNumber>
    </submittedName>
</protein>
<evidence type="ECO:0000259" key="2">
    <source>
        <dbReference type="Pfam" id="PF02541"/>
    </source>
</evidence>
<dbReference type="Gene3D" id="3.30.420.40">
    <property type="match status" value="1"/>
</dbReference>
<dbReference type="STRING" id="1921010.MMIC_P0436"/>
<dbReference type="EC" id="3.6.1.40" evidence="4"/>
<dbReference type="GO" id="GO:0004309">
    <property type="term" value="F:exopolyphosphatase activity"/>
    <property type="evidence" value="ECO:0007669"/>
    <property type="project" value="UniProtKB-EC"/>
</dbReference>
<dbReference type="SUPFAM" id="SSF109604">
    <property type="entry name" value="HD-domain/PDEase-like"/>
    <property type="match status" value="1"/>
</dbReference>
<dbReference type="InterPro" id="IPR050273">
    <property type="entry name" value="GppA/Ppx_hydrolase"/>
</dbReference>
<name>A0A1L8CKR9_9PROT</name>
<dbReference type="EMBL" id="BDFD01000002">
    <property type="protein sequence ID" value="GAV19502.1"/>
    <property type="molecule type" value="Genomic_DNA"/>
</dbReference>
<dbReference type="InterPro" id="IPR003695">
    <property type="entry name" value="Ppx_GppA_N"/>
</dbReference>
<dbReference type="CDD" id="cd24006">
    <property type="entry name" value="ASKHA_NBD_PPX_GppA"/>
    <property type="match status" value="1"/>
</dbReference>
<comment type="caution">
    <text evidence="4">The sequence shown here is derived from an EMBL/GenBank/DDBJ whole genome shotgun (WGS) entry which is preliminary data.</text>
</comment>
<dbReference type="InterPro" id="IPR043129">
    <property type="entry name" value="ATPase_NBD"/>
</dbReference>
<dbReference type="Gene3D" id="1.10.3210.10">
    <property type="entry name" value="Hypothetical protein af1432"/>
    <property type="match status" value="1"/>
</dbReference>
<dbReference type="Pfam" id="PF02541">
    <property type="entry name" value="Ppx-GppA"/>
    <property type="match status" value="1"/>
</dbReference>
<dbReference type="EC" id="3.6.1.11" evidence="4"/>
<evidence type="ECO:0000259" key="3">
    <source>
        <dbReference type="Pfam" id="PF21447"/>
    </source>
</evidence>
<dbReference type="SUPFAM" id="SSF53067">
    <property type="entry name" value="Actin-like ATPase domain"/>
    <property type="match status" value="2"/>
</dbReference>
<feature type="domain" description="Ppx/GppA phosphatase C-terminal" evidence="3">
    <location>
        <begin position="343"/>
        <end position="497"/>
    </location>
</feature>